<accession>A0AAE1B8Q1</accession>
<reference evidence="1" key="1">
    <citation type="journal article" date="2023" name="G3 (Bethesda)">
        <title>A reference genome for the long-term kleptoplast-retaining sea slug Elysia crispata morphotype clarki.</title>
        <authorList>
            <person name="Eastman K.E."/>
            <person name="Pendleton A.L."/>
            <person name="Shaikh M.A."/>
            <person name="Suttiyut T."/>
            <person name="Ogas R."/>
            <person name="Tomko P."/>
            <person name="Gavelis G."/>
            <person name="Widhalm J.R."/>
            <person name="Wisecaver J.H."/>
        </authorList>
    </citation>
    <scope>NUCLEOTIDE SEQUENCE</scope>
    <source>
        <strain evidence="1">ECLA1</strain>
    </source>
</reference>
<dbReference type="EMBL" id="JAWDGP010000283">
    <property type="protein sequence ID" value="KAK3801849.1"/>
    <property type="molecule type" value="Genomic_DNA"/>
</dbReference>
<dbReference type="AlphaFoldDB" id="A0AAE1B8Q1"/>
<keyword evidence="2" id="KW-1185">Reference proteome</keyword>
<sequence>MVTCLPTILIAVLKGNVRYRDVMLLGQSARPSLSQGLQCGLGIAPIAASALNMARAARRRPCSAQLR</sequence>
<protein>
    <submittedName>
        <fullName evidence="1">Uncharacterized protein</fullName>
    </submittedName>
</protein>
<evidence type="ECO:0000313" key="2">
    <source>
        <dbReference type="Proteomes" id="UP001283361"/>
    </source>
</evidence>
<organism evidence="1 2">
    <name type="scientific">Elysia crispata</name>
    <name type="common">lettuce slug</name>
    <dbReference type="NCBI Taxonomy" id="231223"/>
    <lineage>
        <taxon>Eukaryota</taxon>
        <taxon>Metazoa</taxon>
        <taxon>Spiralia</taxon>
        <taxon>Lophotrochozoa</taxon>
        <taxon>Mollusca</taxon>
        <taxon>Gastropoda</taxon>
        <taxon>Heterobranchia</taxon>
        <taxon>Euthyneura</taxon>
        <taxon>Panpulmonata</taxon>
        <taxon>Sacoglossa</taxon>
        <taxon>Placobranchoidea</taxon>
        <taxon>Plakobranchidae</taxon>
        <taxon>Elysia</taxon>
    </lineage>
</organism>
<gene>
    <name evidence="1" type="ORF">RRG08_048436</name>
</gene>
<comment type="caution">
    <text evidence="1">The sequence shown here is derived from an EMBL/GenBank/DDBJ whole genome shotgun (WGS) entry which is preliminary data.</text>
</comment>
<proteinExistence type="predicted"/>
<dbReference type="Proteomes" id="UP001283361">
    <property type="component" value="Unassembled WGS sequence"/>
</dbReference>
<evidence type="ECO:0000313" key="1">
    <source>
        <dbReference type="EMBL" id="KAK3801849.1"/>
    </source>
</evidence>
<name>A0AAE1B8Q1_9GAST</name>